<dbReference type="OrthoDB" id="6135948at2759"/>
<feature type="region of interest" description="Disordered" evidence="1">
    <location>
        <begin position="255"/>
        <end position="276"/>
    </location>
</feature>
<evidence type="ECO:0000313" key="3">
    <source>
        <dbReference type="Proteomes" id="UP000887568"/>
    </source>
</evidence>
<dbReference type="OMA" id="PHERTEF"/>
<feature type="region of interest" description="Disordered" evidence="1">
    <location>
        <begin position="347"/>
        <end position="452"/>
    </location>
</feature>
<proteinExistence type="predicted"/>
<feature type="compositionally biased region" description="Polar residues" evidence="1">
    <location>
        <begin position="643"/>
        <end position="656"/>
    </location>
</feature>
<organism evidence="2 3">
    <name type="scientific">Patiria miniata</name>
    <name type="common">Bat star</name>
    <name type="synonym">Asterina miniata</name>
    <dbReference type="NCBI Taxonomy" id="46514"/>
    <lineage>
        <taxon>Eukaryota</taxon>
        <taxon>Metazoa</taxon>
        <taxon>Echinodermata</taxon>
        <taxon>Eleutherozoa</taxon>
        <taxon>Asterozoa</taxon>
        <taxon>Asteroidea</taxon>
        <taxon>Valvatacea</taxon>
        <taxon>Valvatida</taxon>
        <taxon>Asterinidae</taxon>
        <taxon>Patiria</taxon>
    </lineage>
</organism>
<dbReference type="EnsemblMetazoa" id="XM_038196979.1">
    <property type="protein sequence ID" value="XP_038052907.1"/>
    <property type="gene ID" value="LOC119725546"/>
</dbReference>
<reference evidence="2" key="1">
    <citation type="submission" date="2022-11" db="UniProtKB">
        <authorList>
            <consortium name="EnsemblMetazoa"/>
        </authorList>
    </citation>
    <scope>IDENTIFICATION</scope>
</reference>
<dbReference type="AlphaFoldDB" id="A0A913ZMC8"/>
<feature type="region of interest" description="Disordered" evidence="1">
    <location>
        <begin position="64"/>
        <end position="144"/>
    </location>
</feature>
<feature type="compositionally biased region" description="Polar residues" evidence="1">
    <location>
        <begin position="255"/>
        <end position="267"/>
    </location>
</feature>
<feature type="region of interest" description="Disordered" evidence="1">
    <location>
        <begin position="630"/>
        <end position="685"/>
    </location>
</feature>
<feature type="compositionally biased region" description="Basic and acidic residues" evidence="1">
    <location>
        <begin position="89"/>
        <end position="103"/>
    </location>
</feature>
<feature type="compositionally biased region" description="Basic residues" evidence="1">
    <location>
        <begin position="78"/>
        <end position="88"/>
    </location>
</feature>
<dbReference type="GeneID" id="119725546"/>
<feature type="compositionally biased region" description="Pro residues" evidence="1">
    <location>
        <begin position="392"/>
        <end position="408"/>
    </location>
</feature>
<dbReference type="RefSeq" id="XP_038052907.1">
    <property type="nucleotide sequence ID" value="XM_038196979.1"/>
</dbReference>
<feature type="compositionally biased region" description="Basic and acidic residues" evidence="1">
    <location>
        <begin position="433"/>
        <end position="447"/>
    </location>
</feature>
<dbReference type="Proteomes" id="UP000887568">
    <property type="component" value="Unplaced"/>
</dbReference>
<accession>A0A913ZMC8</accession>
<name>A0A913ZMC8_PATMI</name>
<protein>
    <submittedName>
        <fullName evidence="2">Uncharacterized protein</fullName>
    </submittedName>
</protein>
<evidence type="ECO:0000256" key="1">
    <source>
        <dbReference type="SAM" id="MobiDB-lite"/>
    </source>
</evidence>
<feature type="compositionally biased region" description="Basic residues" evidence="1">
    <location>
        <begin position="116"/>
        <end position="131"/>
    </location>
</feature>
<sequence length="685" mass="77888">MDKTRDPAQVREAILKVFKAMTSSPCGGPAILVGRKTPTISKTGGVKTATETFHKYKLYDSDDDVMISDGTCTPEKQKPKKDNKKRKEAAKALEEETRKDCHQLRTASHKTNYQKEKRRKSRAERNRRTHQKQQQVDPHERTEFRKHIKRAREISSRSRIDNALQDSQPFSVITQSRLTRPVGIYNKGKKSDKVYRAPIHVPDRVKKDVAKGLKEILGSSSPTSLHCAPSYDSLLFDRGGTPAFSTEKRSCHAPSVTSATRSRSSFANEDLVSETATKELPKDPPYVEIATNLMASLDVRTIFPDRDYFKEVQEDLLKLMKQNRVSEGCDRGRPTSHVSGIDALLARNKGQNQKSRTHQLIDDTPPHEVSETYIPQSHHESGPHPESNQGPHPVPRLAPRPGLNPEPHPGNAVYSLTHGHQEGGAQPRSCHRPHPEPHPVPHPEPHPGDAVYSLSQESEGLDLRHLMHQQEAMSTNFASSMTSMPDHHKRALHTITDGMELLRRAEEIRKSMKGTAEERLADEIAGSQQHWDNGQRRVYHLVEHSTRDILDQINTSHRPLSSQPHPQDSVFQFGHSDPQDQIHGSSYLHDDRSYHIPTHRFHDDYSLMAQSNDPLADELFIQEELRSQDVRPENVQSWRKRNGQLQRGTDSDNNSPIWYPTYMSPLQKPRMESPSPPKLYPQRMY</sequence>
<feature type="compositionally biased region" description="Basic and acidic residues" evidence="1">
    <location>
        <begin position="359"/>
        <end position="370"/>
    </location>
</feature>
<evidence type="ECO:0000313" key="2">
    <source>
        <dbReference type="EnsemblMetazoa" id="XP_038052907.1"/>
    </source>
</evidence>
<keyword evidence="3" id="KW-1185">Reference proteome</keyword>